<evidence type="ECO:0000313" key="3">
    <source>
        <dbReference type="EMBL" id="RAH96068.1"/>
    </source>
</evidence>
<reference evidence="3 4" key="1">
    <citation type="submission" date="2018-05" db="EMBL/GenBank/DDBJ databases">
        <title>Acuticoccus sediminis sp. nov., isolated from deep-sea sediment of Indian Ocean.</title>
        <authorList>
            <person name="Liu X."/>
            <person name="Lai Q."/>
            <person name="Du Y."/>
            <person name="Sun F."/>
            <person name="Zhang X."/>
            <person name="Wang S."/>
            <person name="Shao Z."/>
        </authorList>
    </citation>
    <scope>NUCLEOTIDE SEQUENCE [LARGE SCALE GENOMIC DNA]</scope>
    <source>
        <strain evidence="3 4">PTG4-2</strain>
    </source>
</reference>
<dbReference type="Gene3D" id="1.10.10.2830">
    <property type="match status" value="1"/>
</dbReference>
<dbReference type="SUPFAM" id="SSF109709">
    <property type="entry name" value="KorB DNA-binding domain-like"/>
    <property type="match status" value="1"/>
</dbReference>
<dbReference type="Pfam" id="PF02195">
    <property type="entry name" value="ParB_N"/>
    <property type="match status" value="1"/>
</dbReference>
<dbReference type="InterPro" id="IPR036086">
    <property type="entry name" value="ParB/Sulfiredoxin_sf"/>
</dbReference>
<feature type="domain" description="ParB-like N-terminal" evidence="2">
    <location>
        <begin position="4"/>
        <end position="97"/>
    </location>
</feature>
<evidence type="ECO:0000313" key="4">
    <source>
        <dbReference type="Proteomes" id="UP000249590"/>
    </source>
</evidence>
<dbReference type="InterPro" id="IPR003115">
    <property type="entry name" value="ParB_N"/>
</dbReference>
<keyword evidence="4" id="KW-1185">Reference proteome</keyword>
<dbReference type="PANTHER" id="PTHR33375">
    <property type="entry name" value="CHROMOSOME-PARTITIONING PROTEIN PARB-RELATED"/>
    <property type="match status" value="1"/>
</dbReference>
<protein>
    <submittedName>
        <fullName evidence="3">Chromosome partitioning protein ParB</fullName>
    </submittedName>
</protein>
<dbReference type="InterPro" id="IPR004437">
    <property type="entry name" value="ParB/RepB/Spo0J"/>
</dbReference>
<proteinExistence type="inferred from homology"/>
<dbReference type="AlphaFoldDB" id="A0A8B2NJQ1"/>
<dbReference type="GO" id="GO:0005694">
    <property type="term" value="C:chromosome"/>
    <property type="evidence" value="ECO:0007669"/>
    <property type="project" value="TreeGrafter"/>
</dbReference>
<comment type="caution">
    <text evidence="3">The sequence shown here is derived from an EMBL/GenBank/DDBJ whole genome shotgun (WGS) entry which is preliminary data.</text>
</comment>
<name>A0A8B2NJQ1_9HYPH</name>
<dbReference type="GO" id="GO:0003677">
    <property type="term" value="F:DNA binding"/>
    <property type="evidence" value="ECO:0007669"/>
    <property type="project" value="InterPro"/>
</dbReference>
<evidence type="ECO:0000259" key="2">
    <source>
        <dbReference type="SMART" id="SM00470"/>
    </source>
</evidence>
<dbReference type="NCBIfam" id="TIGR00180">
    <property type="entry name" value="parB_part"/>
    <property type="match status" value="1"/>
</dbReference>
<dbReference type="GO" id="GO:0007059">
    <property type="term" value="P:chromosome segregation"/>
    <property type="evidence" value="ECO:0007669"/>
    <property type="project" value="TreeGrafter"/>
</dbReference>
<sequence length="570" mass="63163">MNLTHIPLDQLSVSPLNVRKHGGRDIAALAASIRSLGIIQPLLVRPSDDGFEVVAGQRRLRACQALAVEGECEPLPCLVMAEGDDAAALEASLAENLARLPMDEIDQYRAFAALRQQGRSVSEIAGQFGVTERLVEQRLAIANLYAPILAAYRREEIEPATLRILTMATKRQQKAWWQRFRDPEDYAPQGHALKSWLFGGHQIPVGNALFDPEAYEGAIVCDLFGDDRYFADTDSFWRLQSKAVAELKERYLSEGWSQVVLCETGDYWRSWEFAEVAKQDGGRVYLAVTADGEVTAHEGFLPEKEARRRQTVAEGAPDAPERPECTRSMQNYLNLHRHAAVRVALLSAPQVAQRLMLAHLIAGSHLWKVEADPLRSARDDIARSIADSPAHAVFRAERGAVARLLGMDEPDDSLVPRRGDWQARRPTFATLFARLLELSEPEAESVLVYLMAETLAVGSEAVETVGALLSVDMNDWWQPDNAFFDLLRDKEALNNMVAELAGCEVAEANCTATAKVQKGIMRDCLSGVRQPKAQSWLPGYMAFPMRGYTDRFHSDGDVPSPVESDIDLAA</sequence>
<dbReference type="SMART" id="SM00470">
    <property type="entry name" value="ParB"/>
    <property type="match status" value="1"/>
</dbReference>
<dbReference type="Proteomes" id="UP000249590">
    <property type="component" value="Unassembled WGS sequence"/>
</dbReference>
<dbReference type="RefSeq" id="WP_111352680.1">
    <property type="nucleotide sequence ID" value="NZ_QHHQ01000017.1"/>
</dbReference>
<dbReference type="PANTHER" id="PTHR33375:SF7">
    <property type="entry name" value="CHROMOSOME 2-PARTITIONING PROTEIN PARB-RELATED"/>
    <property type="match status" value="1"/>
</dbReference>
<dbReference type="SUPFAM" id="SSF110849">
    <property type="entry name" value="ParB/Sulfiredoxin"/>
    <property type="match status" value="1"/>
</dbReference>
<dbReference type="Gene3D" id="3.90.1530.30">
    <property type="match status" value="1"/>
</dbReference>
<gene>
    <name evidence="3" type="ORF">DLJ53_33510</name>
</gene>
<dbReference type="OrthoDB" id="9813122at2"/>
<organism evidence="3 4">
    <name type="scientific">Acuticoccus sediminis</name>
    <dbReference type="NCBI Taxonomy" id="2184697"/>
    <lineage>
        <taxon>Bacteria</taxon>
        <taxon>Pseudomonadati</taxon>
        <taxon>Pseudomonadota</taxon>
        <taxon>Alphaproteobacteria</taxon>
        <taxon>Hyphomicrobiales</taxon>
        <taxon>Amorphaceae</taxon>
        <taxon>Acuticoccus</taxon>
    </lineage>
</organism>
<comment type="similarity">
    <text evidence="1">Belongs to the ParB family.</text>
</comment>
<dbReference type="EMBL" id="QHHQ01000017">
    <property type="protein sequence ID" value="RAH96068.1"/>
    <property type="molecule type" value="Genomic_DNA"/>
</dbReference>
<accession>A0A8B2NJQ1</accession>
<dbReference type="InterPro" id="IPR050336">
    <property type="entry name" value="Chromosome_partition/occlusion"/>
</dbReference>
<evidence type="ECO:0000256" key="1">
    <source>
        <dbReference type="ARBA" id="ARBA00006295"/>
    </source>
</evidence>